<evidence type="ECO:0000256" key="1">
    <source>
        <dbReference type="SAM" id="SignalP"/>
    </source>
</evidence>
<sequence length="444" mass="47426">MSRRTNTLSTLCVGALLAASAQFAYAADVAPAKPPAGWWDTFTVGAVIEAGITVNPDSPSNGLNFGSLYTDKANSLLLNQFLLTAARPIDPTSKDYDFGFKFQGMYGSDARYTHFLGELDYAINSRYQLDVVEANLQAHLPWLTSVFAGGIDAKVGQFISLQGEETIDPTNNFFYSHSYIYNFGIAAKLTGAAFVAHVIPELDIYAGFNTGNNTGFGWPGDNNAGVGFEGGIGLNLLGGNLTALATTNIAPQNPATPLGDAACACYPSNTLRYLNDLVVTWKATDKLTFVFEGNYAHDDTNIPAGGASAYGAAGYASYAITDWLKLNGRAEVWRDNNNFFVSSLGAPGNFNFVNSEHGFLNFGGYPPAGAFAPAPTTYLELTAGLNISAPPIPNLFNVPSAAWIKSVMVRPEIRYDSSLNGTTPFNVATKSSQWTFGGDILVKF</sequence>
<dbReference type="Proteomes" id="UP000485880">
    <property type="component" value="Unassembled WGS sequence"/>
</dbReference>
<name>A0A8B6MAC6_METTU</name>
<dbReference type="InterPro" id="IPR011486">
    <property type="entry name" value="BBP2"/>
</dbReference>
<proteinExistence type="predicted"/>
<keyword evidence="1" id="KW-0732">Signal</keyword>
<comment type="caution">
    <text evidence="2">The sequence shown here is derived from an EMBL/GenBank/DDBJ whole genome shotgun (WGS) entry which is preliminary data.</text>
</comment>
<evidence type="ECO:0000313" key="2">
    <source>
        <dbReference type="EMBL" id="VTZ51842.1"/>
    </source>
</evidence>
<protein>
    <submittedName>
        <fullName evidence="2">Putative beta-barrel porin-2, OmpL-like. bbp2</fullName>
    </submittedName>
</protein>
<reference evidence="2 3" key="1">
    <citation type="submission" date="2019-05" db="EMBL/GenBank/DDBJ databases">
        <authorList>
            <person name="Farhan Ul Haque M."/>
        </authorList>
    </citation>
    <scope>NUCLEOTIDE SEQUENCE [LARGE SCALE GENOMIC DNA]</scope>
    <source>
        <strain evidence="2">2</strain>
    </source>
</reference>
<gene>
    <name evidence="2" type="ORF">MPC4_50150</name>
</gene>
<dbReference type="Pfam" id="PF07642">
    <property type="entry name" value="BBP2"/>
    <property type="match status" value="1"/>
</dbReference>
<feature type="chain" id="PRO_5032776673" evidence="1">
    <location>
        <begin position="27"/>
        <end position="444"/>
    </location>
</feature>
<accession>A0A8B6MAC6</accession>
<evidence type="ECO:0000313" key="3">
    <source>
        <dbReference type="Proteomes" id="UP000485880"/>
    </source>
</evidence>
<organism evidence="2 3">
    <name type="scientific">Methylocella tundrae</name>
    <dbReference type="NCBI Taxonomy" id="227605"/>
    <lineage>
        <taxon>Bacteria</taxon>
        <taxon>Pseudomonadati</taxon>
        <taxon>Pseudomonadota</taxon>
        <taxon>Alphaproteobacteria</taxon>
        <taxon>Hyphomicrobiales</taxon>
        <taxon>Beijerinckiaceae</taxon>
        <taxon>Methylocella</taxon>
    </lineage>
</organism>
<dbReference type="AlphaFoldDB" id="A0A8B6MAC6"/>
<dbReference type="EMBL" id="CABFMQ020000109">
    <property type="protein sequence ID" value="VTZ51842.1"/>
    <property type="molecule type" value="Genomic_DNA"/>
</dbReference>
<feature type="signal peptide" evidence="1">
    <location>
        <begin position="1"/>
        <end position="26"/>
    </location>
</feature>
<keyword evidence="3" id="KW-1185">Reference proteome</keyword>